<dbReference type="STRING" id="1238182.C882_2835"/>
<feature type="transmembrane region" description="Helical" evidence="1">
    <location>
        <begin position="350"/>
        <end position="371"/>
    </location>
</feature>
<dbReference type="AlphaFoldDB" id="K9GME8"/>
<feature type="transmembrane region" description="Helical" evidence="1">
    <location>
        <begin position="286"/>
        <end position="305"/>
    </location>
</feature>
<dbReference type="EMBL" id="ANHY01000033">
    <property type="protein sequence ID" value="EKV26257.1"/>
    <property type="molecule type" value="Genomic_DNA"/>
</dbReference>
<organism evidence="2 3">
    <name type="scientific">Caenispirillum salinarum AK4</name>
    <dbReference type="NCBI Taxonomy" id="1238182"/>
    <lineage>
        <taxon>Bacteria</taxon>
        <taxon>Pseudomonadati</taxon>
        <taxon>Pseudomonadota</taxon>
        <taxon>Alphaproteobacteria</taxon>
        <taxon>Rhodospirillales</taxon>
        <taxon>Novispirillaceae</taxon>
        <taxon>Caenispirillum</taxon>
    </lineage>
</organism>
<feature type="transmembrane region" description="Helical" evidence="1">
    <location>
        <begin position="212"/>
        <end position="238"/>
    </location>
</feature>
<evidence type="ECO:0000256" key="1">
    <source>
        <dbReference type="SAM" id="Phobius"/>
    </source>
</evidence>
<sequence>MVMRRISAATGVRWRGIGLRAALLPVLLMAALLLWAGPAAAQADIQAQARPGADGAGDRLAEAEQALCGPAAATADDLRVAAAAMAVQGLEIRSALAEAGDGGGDLTMLPAGSPVRLSVERQGDTGSLLRVYAVESEADRLQGMRRMGQSQGANGPEVIAILEPLKELWAIWPSYTVYVVGCSNAGPDQPAAITFIARTDTGVSEPLMAGSLAVAVVGLLYLGACLMVASATTAGFTINPVRLTAGADGRASISKLQILFFTLIISGMLIYVLLRIGVLGDLSSDVLTLLGIAGVSAVAANQTAVGRRRLSGSNWAWLKRQGWQPEKREPSAGDLVTEQGEFDIYRFQTLVFSLVVGLSLLFTGLFGLSSFELSPALLGLLGISQTIYVGGKAVSKPQIGELNKKIDALRKAARESVEAQDATGGAVGAAGQPAAAPAAAPSGHQLTADLRDVASMTRDVLGGTWTLPATVEPSSLT</sequence>
<dbReference type="RefSeq" id="WP_009542826.1">
    <property type="nucleotide sequence ID" value="NZ_ANHY01000033.1"/>
</dbReference>
<protein>
    <submittedName>
        <fullName evidence="2">Uncharacterized protein</fullName>
    </submittedName>
</protein>
<reference evidence="2 3" key="1">
    <citation type="journal article" date="2013" name="Genome Announc.">
        <title>Draft Genome Sequence of an Alphaproteobacterium, Caenispirillum salinarum AK4(T), Isolated from a Solar Saltern.</title>
        <authorList>
            <person name="Khatri I."/>
            <person name="Singh A."/>
            <person name="Korpole S."/>
            <person name="Pinnaka A.K."/>
            <person name="Subramanian S."/>
        </authorList>
    </citation>
    <scope>NUCLEOTIDE SEQUENCE [LARGE SCALE GENOMIC DNA]</scope>
    <source>
        <strain evidence="2 3">AK4</strain>
    </source>
</reference>
<keyword evidence="1" id="KW-0812">Transmembrane</keyword>
<feature type="transmembrane region" description="Helical" evidence="1">
    <location>
        <begin position="258"/>
        <end position="280"/>
    </location>
</feature>
<gene>
    <name evidence="2" type="ORF">C882_2835</name>
</gene>
<keyword evidence="1" id="KW-1133">Transmembrane helix</keyword>
<keyword evidence="1" id="KW-0472">Membrane</keyword>
<comment type="caution">
    <text evidence="2">The sequence shown here is derived from an EMBL/GenBank/DDBJ whole genome shotgun (WGS) entry which is preliminary data.</text>
</comment>
<accession>K9GME8</accession>
<evidence type="ECO:0000313" key="3">
    <source>
        <dbReference type="Proteomes" id="UP000009881"/>
    </source>
</evidence>
<dbReference type="Proteomes" id="UP000009881">
    <property type="component" value="Unassembled WGS sequence"/>
</dbReference>
<dbReference type="eggNOG" id="ENOG5032ZF2">
    <property type="taxonomic scope" value="Bacteria"/>
</dbReference>
<evidence type="ECO:0000313" key="2">
    <source>
        <dbReference type="EMBL" id="EKV26257.1"/>
    </source>
</evidence>
<proteinExistence type="predicted"/>
<name>K9GME8_9PROT</name>
<keyword evidence="3" id="KW-1185">Reference proteome</keyword>